<sequence>MNQAQLMNIGSLVLFFVLFYFLLIRPQQKQAKQKKQLLESLQPKDKVVTIGGICGTIMRVKEKTVMLKVADKVEIEILKSAIAYKEGEEKE</sequence>
<evidence type="ECO:0000256" key="5">
    <source>
        <dbReference type="ARBA" id="ARBA00022692"/>
    </source>
</evidence>
<keyword evidence="8" id="KW-0811">Translocation</keyword>
<keyword evidence="12" id="KW-1185">Reference proteome</keyword>
<protein>
    <submittedName>
        <fullName evidence="11">Protein translocase subunit yajC</fullName>
    </submittedName>
</protein>
<proteinExistence type="inferred from homology"/>
<comment type="subcellular location">
    <subcellularLocation>
        <location evidence="1">Cell membrane</location>
        <topology evidence="1">Single-pass membrane protein</topology>
    </subcellularLocation>
</comment>
<evidence type="ECO:0000256" key="3">
    <source>
        <dbReference type="ARBA" id="ARBA00022448"/>
    </source>
</evidence>
<evidence type="ECO:0000256" key="2">
    <source>
        <dbReference type="ARBA" id="ARBA00006742"/>
    </source>
</evidence>
<dbReference type="InterPro" id="IPR003849">
    <property type="entry name" value="Preprotein_translocase_YajC"/>
</dbReference>
<name>A0A1T4PH04_9FIRM</name>
<dbReference type="RefSeq" id="WP_242946678.1">
    <property type="nucleotide sequence ID" value="NZ_FUXM01000011.1"/>
</dbReference>
<dbReference type="Pfam" id="PF02699">
    <property type="entry name" value="YajC"/>
    <property type="match status" value="1"/>
</dbReference>
<accession>A0A1T4PH04</accession>
<gene>
    <name evidence="11" type="ORF">SAMN02745885_01281</name>
</gene>
<organism evidence="11 12">
    <name type="scientific">Carboxydocella sporoproducens DSM 16521</name>
    <dbReference type="NCBI Taxonomy" id="1121270"/>
    <lineage>
        <taxon>Bacteria</taxon>
        <taxon>Bacillati</taxon>
        <taxon>Bacillota</taxon>
        <taxon>Clostridia</taxon>
        <taxon>Eubacteriales</taxon>
        <taxon>Clostridiales Family XVI. Incertae Sedis</taxon>
        <taxon>Carboxydocella</taxon>
    </lineage>
</organism>
<evidence type="ECO:0000313" key="12">
    <source>
        <dbReference type="Proteomes" id="UP000189933"/>
    </source>
</evidence>
<keyword evidence="3" id="KW-0813">Transport</keyword>
<dbReference type="GO" id="GO:0005886">
    <property type="term" value="C:plasma membrane"/>
    <property type="evidence" value="ECO:0007669"/>
    <property type="project" value="UniProtKB-SubCell"/>
</dbReference>
<reference evidence="12" key="1">
    <citation type="submission" date="2017-02" db="EMBL/GenBank/DDBJ databases">
        <authorList>
            <person name="Varghese N."/>
            <person name="Submissions S."/>
        </authorList>
    </citation>
    <scope>NUCLEOTIDE SEQUENCE [LARGE SCALE GENOMIC DNA]</scope>
    <source>
        <strain evidence="12">DSM 16521</strain>
    </source>
</reference>
<evidence type="ECO:0000256" key="6">
    <source>
        <dbReference type="ARBA" id="ARBA00022927"/>
    </source>
</evidence>
<dbReference type="NCBIfam" id="TIGR00739">
    <property type="entry name" value="yajC"/>
    <property type="match status" value="1"/>
</dbReference>
<dbReference type="PANTHER" id="PTHR33909">
    <property type="entry name" value="SEC TRANSLOCON ACCESSORY COMPLEX SUBUNIT YAJC"/>
    <property type="match status" value="1"/>
</dbReference>
<dbReference type="AlphaFoldDB" id="A0A1T4PH04"/>
<evidence type="ECO:0000256" key="7">
    <source>
        <dbReference type="ARBA" id="ARBA00022989"/>
    </source>
</evidence>
<evidence type="ECO:0000256" key="10">
    <source>
        <dbReference type="SAM" id="Phobius"/>
    </source>
</evidence>
<dbReference type="PANTHER" id="PTHR33909:SF1">
    <property type="entry name" value="SEC TRANSLOCON ACCESSORY COMPLEX SUBUNIT YAJC"/>
    <property type="match status" value="1"/>
</dbReference>
<evidence type="ECO:0000256" key="8">
    <source>
        <dbReference type="ARBA" id="ARBA00023010"/>
    </source>
</evidence>
<comment type="similarity">
    <text evidence="2">Belongs to the YajC family.</text>
</comment>
<dbReference type="EMBL" id="FUXM01000011">
    <property type="protein sequence ID" value="SJZ90802.1"/>
    <property type="molecule type" value="Genomic_DNA"/>
</dbReference>
<keyword evidence="9 10" id="KW-0472">Membrane</keyword>
<keyword evidence="4" id="KW-1003">Cell membrane</keyword>
<evidence type="ECO:0000256" key="1">
    <source>
        <dbReference type="ARBA" id="ARBA00004162"/>
    </source>
</evidence>
<dbReference type="Proteomes" id="UP000189933">
    <property type="component" value="Unassembled WGS sequence"/>
</dbReference>
<dbReference type="PRINTS" id="PR01853">
    <property type="entry name" value="YAJCTRNLCASE"/>
</dbReference>
<keyword evidence="7 10" id="KW-1133">Transmembrane helix</keyword>
<keyword evidence="6" id="KW-0653">Protein transport</keyword>
<dbReference type="GO" id="GO:0015031">
    <property type="term" value="P:protein transport"/>
    <property type="evidence" value="ECO:0007669"/>
    <property type="project" value="UniProtKB-KW"/>
</dbReference>
<evidence type="ECO:0000256" key="4">
    <source>
        <dbReference type="ARBA" id="ARBA00022475"/>
    </source>
</evidence>
<dbReference type="SMART" id="SM01323">
    <property type="entry name" value="YajC"/>
    <property type="match status" value="1"/>
</dbReference>
<keyword evidence="5 10" id="KW-0812">Transmembrane</keyword>
<feature type="transmembrane region" description="Helical" evidence="10">
    <location>
        <begin position="6"/>
        <end position="24"/>
    </location>
</feature>
<evidence type="ECO:0000256" key="9">
    <source>
        <dbReference type="ARBA" id="ARBA00023136"/>
    </source>
</evidence>
<evidence type="ECO:0000313" key="11">
    <source>
        <dbReference type="EMBL" id="SJZ90802.1"/>
    </source>
</evidence>